<accession>A0A6C0ITZ0</accession>
<name>A0A6C0ITZ0_9ZZZZ</name>
<keyword evidence="1" id="KW-0472">Membrane</keyword>
<proteinExistence type="predicted"/>
<keyword evidence="1" id="KW-0812">Transmembrane</keyword>
<keyword evidence="1" id="KW-1133">Transmembrane helix</keyword>
<evidence type="ECO:0000313" key="2">
    <source>
        <dbReference type="EMBL" id="QHT95965.1"/>
    </source>
</evidence>
<feature type="transmembrane region" description="Helical" evidence="1">
    <location>
        <begin position="20"/>
        <end position="39"/>
    </location>
</feature>
<protein>
    <submittedName>
        <fullName evidence="2">Uncharacterized protein</fullName>
    </submittedName>
</protein>
<dbReference type="EMBL" id="MN740248">
    <property type="protein sequence ID" value="QHT95965.1"/>
    <property type="molecule type" value="Genomic_DNA"/>
</dbReference>
<sequence>MSKGVKDLYDSCYDKQFVKVFNFLQVVLPLCYTSVTTNLREKIRRNKCLHVYKFS</sequence>
<organism evidence="2">
    <name type="scientific">viral metagenome</name>
    <dbReference type="NCBI Taxonomy" id="1070528"/>
    <lineage>
        <taxon>unclassified sequences</taxon>
        <taxon>metagenomes</taxon>
        <taxon>organismal metagenomes</taxon>
    </lineage>
</organism>
<reference evidence="2" key="1">
    <citation type="journal article" date="2020" name="Nature">
        <title>Giant virus diversity and host interactions through global metagenomics.</title>
        <authorList>
            <person name="Schulz F."/>
            <person name="Roux S."/>
            <person name="Paez-Espino D."/>
            <person name="Jungbluth S."/>
            <person name="Walsh D.A."/>
            <person name="Denef V.J."/>
            <person name="McMahon K.D."/>
            <person name="Konstantinidis K.T."/>
            <person name="Eloe-Fadrosh E.A."/>
            <person name="Kyrpides N.C."/>
            <person name="Woyke T."/>
        </authorList>
    </citation>
    <scope>NUCLEOTIDE SEQUENCE</scope>
    <source>
        <strain evidence="2">GVMAG-M-3300024301-20</strain>
    </source>
</reference>
<evidence type="ECO:0000256" key="1">
    <source>
        <dbReference type="SAM" id="Phobius"/>
    </source>
</evidence>
<dbReference type="AlphaFoldDB" id="A0A6C0ITZ0"/>